<reference evidence="3" key="1">
    <citation type="journal article" date="2020" name="Biotechnol. Biofuels">
        <title>New insights from the biogas microbiome by comprehensive genome-resolved metagenomics of nearly 1600 species originating from multiple anaerobic digesters.</title>
        <authorList>
            <person name="Campanaro S."/>
            <person name="Treu L."/>
            <person name="Rodriguez-R L.M."/>
            <person name="Kovalovszki A."/>
            <person name="Ziels R.M."/>
            <person name="Maus I."/>
            <person name="Zhu X."/>
            <person name="Kougias P.G."/>
            <person name="Basile A."/>
            <person name="Luo G."/>
            <person name="Schluter A."/>
            <person name="Konstantinidis K.T."/>
            <person name="Angelidaki I."/>
        </authorList>
    </citation>
    <scope>NUCLEOTIDE SEQUENCE</scope>
    <source>
        <strain evidence="3">AS01afH2WH_6</strain>
    </source>
</reference>
<evidence type="ECO:0000256" key="1">
    <source>
        <dbReference type="SAM" id="MobiDB-lite"/>
    </source>
</evidence>
<organism evidence="3 4">
    <name type="scientific">Bifidobacterium crudilactis</name>
    <dbReference type="NCBI Taxonomy" id="327277"/>
    <lineage>
        <taxon>Bacteria</taxon>
        <taxon>Bacillati</taxon>
        <taxon>Actinomycetota</taxon>
        <taxon>Actinomycetes</taxon>
        <taxon>Bifidobacteriales</taxon>
        <taxon>Bifidobacteriaceae</taxon>
        <taxon>Bifidobacterium</taxon>
    </lineage>
</organism>
<keyword evidence="2" id="KW-0812">Transmembrane</keyword>
<dbReference type="AlphaFoldDB" id="A0A971ID16"/>
<feature type="transmembrane region" description="Helical" evidence="2">
    <location>
        <begin position="6"/>
        <end position="26"/>
    </location>
</feature>
<evidence type="ECO:0000313" key="4">
    <source>
        <dbReference type="Proteomes" id="UP000767327"/>
    </source>
</evidence>
<proteinExistence type="predicted"/>
<evidence type="ECO:0000256" key="2">
    <source>
        <dbReference type="SAM" id="Phobius"/>
    </source>
</evidence>
<accession>A0A971ID16</accession>
<dbReference type="RefSeq" id="WP_273173726.1">
    <property type="nucleotide sequence ID" value="NZ_JAAXZR010000020.1"/>
</dbReference>
<keyword evidence="2" id="KW-0472">Membrane</keyword>
<evidence type="ECO:0000313" key="3">
    <source>
        <dbReference type="EMBL" id="NLT79761.1"/>
    </source>
</evidence>
<keyword evidence="2" id="KW-1133">Transmembrane helix</keyword>
<gene>
    <name evidence="3" type="ORF">GXW98_05720</name>
</gene>
<protein>
    <submittedName>
        <fullName evidence="3">Uncharacterized protein</fullName>
    </submittedName>
</protein>
<reference evidence="3" key="2">
    <citation type="submission" date="2020-01" db="EMBL/GenBank/DDBJ databases">
        <authorList>
            <person name="Campanaro S."/>
        </authorList>
    </citation>
    <scope>NUCLEOTIDE SEQUENCE</scope>
    <source>
        <strain evidence="3">AS01afH2WH_6</strain>
    </source>
</reference>
<sequence>MHTAEWIQTIAIIVAVAASLVSLIIAHQDRRNTRDIATKDRRFNHLQTQLEYLVTIRDNLKSRDGHDGFFDIARIRAVGPELLPKIWNRQIRNDDSFFTDTTNIFIEADTELATMQRKNKPRKPQHPGLTDPTGGDPLPGALMPL</sequence>
<dbReference type="Proteomes" id="UP000767327">
    <property type="component" value="Unassembled WGS sequence"/>
</dbReference>
<feature type="region of interest" description="Disordered" evidence="1">
    <location>
        <begin position="114"/>
        <end position="145"/>
    </location>
</feature>
<dbReference type="EMBL" id="JAAXZR010000020">
    <property type="protein sequence ID" value="NLT79761.1"/>
    <property type="molecule type" value="Genomic_DNA"/>
</dbReference>
<comment type="caution">
    <text evidence="3">The sequence shown here is derived from an EMBL/GenBank/DDBJ whole genome shotgun (WGS) entry which is preliminary data.</text>
</comment>
<name>A0A971ID16_9BIFI</name>